<evidence type="ECO:0000256" key="8">
    <source>
        <dbReference type="RuleBase" id="RU000587"/>
    </source>
</evidence>
<dbReference type="Gene3D" id="3.40.50.2000">
    <property type="entry name" value="Glycogen Phosphorylase B"/>
    <property type="match status" value="1"/>
</dbReference>
<dbReference type="InterPro" id="IPR011833">
    <property type="entry name" value="Glycg_phsphrylas"/>
</dbReference>
<proteinExistence type="inferred from homology"/>
<keyword evidence="4 8" id="KW-0328">Glycosyltransferase</keyword>
<evidence type="ECO:0000256" key="4">
    <source>
        <dbReference type="ARBA" id="ARBA00022676"/>
    </source>
</evidence>
<dbReference type="EC" id="2.4.1.1" evidence="8"/>
<protein>
    <recommendedName>
        <fullName evidence="8">Alpha-1,4 glucan phosphorylase</fullName>
        <ecNumber evidence="8">2.4.1.1</ecNumber>
    </recommendedName>
</protein>
<evidence type="ECO:0000313" key="10">
    <source>
        <dbReference type="Proteomes" id="UP000247498"/>
    </source>
</evidence>
<keyword evidence="5 8" id="KW-0808">Transferase</keyword>
<dbReference type="InterPro" id="IPR000811">
    <property type="entry name" value="Glyco_trans_35"/>
</dbReference>
<evidence type="ECO:0000256" key="2">
    <source>
        <dbReference type="ARBA" id="ARBA00001933"/>
    </source>
</evidence>
<dbReference type="STRING" id="307507.A0A2V0NRZ3"/>
<dbReference type="GO" id="GO:0005980">
    <property type="term" value="P:glycogen catabolic process"/>
    <property type="evidence" value="ECO:0007669"/>
    <property type="project" value="TreeGrafter"/>
</dbReference>
<evidence type="ECO:0000256" key="3">
    <source>
        <dbReference type="ARBA" id="ARBA00006047"/>
    </source>
</evidence>
<dbReference type="OrthoDB" id="9215500at2759"/>
<dbReference type="GO" id="GO:0005737">
    <property type="term" value="C:cytoplasm"/>
    <property type="evidence" value="ECO:0007669"/>
    <property type="project" value="TreeGrafter"/>
</dbReference>
<comment type="cofactor">
    <cofactor evidence="2 8">
        <name>pyridoxal 5'-phosphate</name>
        <dbReference type="ChEBI" id="CHEBI:597326"/>
    </cofactor>
</comment>
<dbReference type="EMBL" id="BDRX01000010">
    <property type="protein sequence ID" value="GBF89422.1"/>
    <property type="molecule type" value="Genomic_DNA"/>
</dbReference>
<keyword evidence="7 8" id="KW-0119">Carbohydrate metabolism</keyword>
<name>A0A2V0NRZ3_9CHLO</name>
<dbReference type="PANTHER" id="PTHR11468:SF30">
    <property type="entry name" value="ALPHA-1,4 GLUCAN PHOSPHORYLASE"/>
    <property type="match status" value="1"/>
</dbReference>
<evidence type="ECO:0000313" key="9">
    <source>
        <dbReference type="EMBL" id="GBF89422.1"/>
    </source>
</evidence>
<dbReference type="PANTHER" id="PTHR11468">
    <property type="entry name" value="GLYCOGEN PHOSPHORYLASE"/>
    <property type="match status" value="1"/>
</dbReference>
<evidence type="ECO:0000256" key="1">
    <source>
        <dbReference type="ARBA" id="ARBA00001275"/>
    </source>
</evidence>
<dbReference type="NCBIfam" id="TIGR02093">
    <property type="entry name" value="P_ylase"/>
    <property type="match status" value="1"/>
</dbReference>
<organism evidence="9 10">
    <name type="scientific">Raphidocelis subcapitata</name>
    <dbReference type="NCBI Taxonomy" id="307507"/>
    <lineage>
        <taxon>Eukaryota</taxon>
        <taxon>Viridiplantae</taxon>
        <taxon>Chlorophyta</taxon>
        <taxon>core chlorophytes</taxon>
        <taxon>Chlorophyceae</taxon>
        <taxon>CS clade</taxon>
        <taxon>Sphaeropleales</taxon>
        <taxon>Selenastraceae</taxon>
        <taxon>Raphidocelis</taxon>
    </lineage>
</organism>
<dbReference type="Pfam" id="PF00343">
    <property type="entry name" value="Phosphorylase"/>
    <property type="match status" value="2"/>
</dbReference>
<dbReference type="InParanoid" id="A0A2V0NRZ3"/>
<evidence type="ECO:0000256" key="6">
    <source>
        <dbReference type="ARBA" id="ARBA00022898"/>
    </source>
</evidence>
<comment type="caution">
    <text evidence="9">The sequence shown here is derived from an EMBL/GenBank/DDBJ whole genome shotgun (WGS) entry which is preliminary data.</text>
</comment>
<sequence>MLGKAGVHRPALAGRRVALAAPAVARPLRARRVAIRAVSEAVAKSAGIKVSAKNDADDELTVIYLSGPAAPGLQTKLKQVFHDLNVDVKRHDVNGGVDSGTLEDVFYVKGVKGKLTESEIAKACTVLEGIVKAQAAVAHSGVRPKFQTQTIAPDPAKREVLYAIMDKYKDNDVLTIQQDIASHVEYTLARTRQDFANNECYQATSYSLRDRLIELWNDTQTYFKEKDPKRVYYLSMEFLMGRSLMNCLYNLGIKEEYDEALREIGYNLEKIADEERDAALGNGGLGRLAACFLDSMATLNLPAWGYGIRYTYGMFRQTIINGFQHEQPDYWLTFGNPWEIERLVVKYPVQFYGHVSTHQEEGRQVFRWNAGEQVAAVAYDNPIPGFDTRNCINLRLWAAKPSTEFDLQAFNTGDYVQAILSKQRAETLSSVLYPDDRTYEGKELRLKQQHFFVSATIQDVVRRYKDSHPDNWEDFADKVAFQLNDTHPTIAVPELMRVLMDDHKLGWTKAWETCTKVFAFTNHTVLPEALERWPVALFEKLLPRHMQIVYDINWRFLQDVRAKFGDDWERIARMSIIEESPGGENESWITHLGELQALRKIADEPAFQEEWRAVKLANKERAARKVRETTGVAVSTDALWDVQVKRIHEYKRQLLNVLGIIHRYDAIKKATPEQRKKMVPRVCIIGGKAAPGYEMAKRIIKLVCAVGEKVGGGGAGAKAGAGAGGKFSTDRTIQEYADEIWHAKPCEVPTPKA</sequence>
<gene>
    <name evidence="9" type="ORF">Rsub_01994</name>
</gene>
<keyword evidence="6 8" id="KW-0663">Pyridoxal phosphate</keyword>
<keyword evidence="10" id="KW-1185">Reference proteome</keyword>
<evidence type="ECO:0000256" key="5">
    <source>
        <dbReference type="ARBA" id="ARBA00022679"/>
    </source>
</evidence>
<comment type="catalytic activity">
    <reaction evidence="1 8">
        <text>[(1-&gt;4)-alpha-D-glucosyl](n) + phosphate = [(1-&gt;4)-alpha-D-glucosyl](n-1) + alpha-D-glucose 1-phosphate</text>
        <dbReference type="Rhea" id="RHEA:41732"/>
        <dbReference type="Rhea" id="RHEA-COMP:9584"/>
        <dbReference type="Rhea" id="RHEA-COMP:9586"/>
        <dbReference type="ChEBI" id="CHEBI:15444"/>
        <dbReference type="ChEBI" id="CHEBI:43474"/>
        <dbReference type="ChEBI" id="CHEBI:58601"/>
        <dbReference type="EC" id="2.4.1.1"/>
    </reaction>
</comment>
<reference evidence="9 10" key="1">
    <citation type="journal article" date="2018" name="Sci. Rep.">
        <title>Raphidocelis subcapitata (=Pseudokirchneriella subcapitata) provides an insight into genome evolution and environmental adaptations in the Sphaeropleales.</title>
        <authorList>
            <person name="Suzuki S."/>
            <person name="Yamaguchi H."/>
            <person name="Nakajima N."/>
            <person name="Kawachi M."/>
        </authorList>
    </citation>
    <scope>NUCLEOTIDE SEQUENCE [LARGE SCALE GENOMIC DNA]</scope>
    <source>
        <strain evidence="9 10">NIES-35</strain>
    </source>
</reference>
<dbReference type="FunCoup" id="A0A2V0NRZ3">
    <property type="interactions" value="1272"/>
</dbReference>
<accession>A0A2V0NRZ3</accession>
<dbReference type="SUPFAM" id="SSF53756">
    <property type="entry name" value="UDP-Glycosyltransferase/glycogen phosphorylase"/>
    <property type="match status" value="1"/>
</dbReference>
<evidence type="ECO:0000256" key="7">
    <source>
        <dbReference type="ARBA" id="ARBA00023277"/>
    </source>
</evidence>
<comment type="function">
    <text evidence="8">Allosteric enzyme that catalyzes the rate-limiting step in glycogen catabolism, the phosphorolytic cleavage of glycogen to produce glucose-1-phosphate, and plays a central role in maintaining cellular and organismal glucose homeostasis.</text>
</comment>
<dbReference type="GO" id="GO:0030170">
    <property type="term" value="F:pyridoxal phosphate binding"/>
    <property type="evidence" value="ECO:0007669"/>
    <property type="project" value="InterPro"/>
</dbReference>
<dbReference type="FunFam" id="3.40.50.2000:FF:000002">
    <property type="entry name" value="Alpha-1,4 glucan phosphorylase"/>
    <property type="match status" value="1"/>
</dbReference>
<dbReference type="Proteomes" id="UP000247498">
    <property type="component" value="Unassembled WGS sequence"/>
</dbReference>
<comment type="similarity">
    <text evidence="3 8">Belongs to the glycogen phosphorylase family.</text>
</comment>
<dbReference type="GO" id="GO:0008184">
    <property type="term" value="F:glycogen phosphorylase activity"/>
    <property type="evidence" value="ECO:0007669"/>
    <property type="project" value="InterPro"/>
</dbReference>
<dbReference type="AlphaFoldDB" id="A0A2V0NRZ3"/>